<reference evidence="2 3" key="1">
    <citation type="submission" date="2017-10" db="EMBL/GenBank/DDBJ databases">
        <title>Nyctiphanis sp. nov., isolated from the stomach of the euphausiid Nyctiphanes simplex (Hansen, 1911) in the Gulf of California.</title>
        <authorList>
            <person name="Gomez-Gil B."/>
            <person name="Aguilar-Mendez M."/>
            <person name="Lopez-Cortes A."/>
            <person name="Gomez-Gutierrez J."/>
            <person name="Roque A."/>
            <person name="Lang E."/>
            <person name="Gonzalez-Castillo A."/>
        </authorList>
    </citation>
    <scope>NUCLEOTIDE SEQUENCE [LARGE SCALE GENOMIC DNA]</scope>
    <source>
        <strain evidence="2 3">CAIM 600</strain>
    </source>
</reference>
<dbReference type="EMBL" id="PEIB01000039">
    <property type="protein sequence ID" value="RXJ71242.1"/>
    <property type="molecule type" value="Genomic_DNA"/>
</dbReference>
<evidence type="ECO:0000256" key="1">
    <source>
        <dbReference type="SAM" id="MobiDB-lite"/>
    </source>
</evidence>
<sequence length="89" mass="9900">MTNATASLSSIPRAKGENPLKPRSLPLLILLKNGLSPAALLHVFLFERSYTGSVFFPFVVNGAECPDDFVRSHFLRLLHEFSDRQGFVP</sequence>
<dbReference type="Proteomes" id="UP000290287">
    <property type="component" value="Unassembled WGS sequence"/>
</dbReference>
<accession>A0A4Q0YKH5</accession>
<evidence type="ECO:0000313" key="2">
    <source>
        <dbReference type="EMBL" id="RXJ71242.1"/>
    </source>
</evidence>
<name>A0A4Q0YKH5_9GAMM</name>
<dbReference type="RefSeq" id="WP_129123966.1">
    <property type="nucleotide sequence ID" value="NZ_PEIB01000039.1"/>
</dbReference>
<organism evidence="2 3">
    <name type="scientific">Veronia nyctiphanis</name>
    <dbReference type="NCBI Taxonomy" id="1278244"/>
    <lineage>
        <taxon>Bacteria</taxon>
        <taxon>Pseudomonadati</taxon>
        <taxon>Pseudomonadota</taxon>
        <taxon>Gammaproteobacteria</taxon>
        <taxon>Vibrionales</taxon>
        <taxon>Vibrionaceae</taxon>
        <taxon>Veronia</taxon>
    </lineage>
</organism>
<dbReference type="AlphaFoldDB" id="A0A4Q0YKH5"/>
<gene>
    <name evidence="2" type="ORF">CS022_21520</name>
</gene>
<comment type="caution">
    <text evidence="2">The sequence shown here is derived from an EMBL/GenBank/DDBJ whole genome shotgun (WGS) entry which is preliminary data.</text>
</comment>
<feature type="compositionally biased region" description="Polar residues" evidence="1">
    <location>
        <begin position="1"/>
        <end position="10"/>
    </location>
</feature>
<proteinExistence type="predicted"/>
<protein>
    <submittedName>
        <fullName evidence="2">Uncharacterized protein</fullName>
    </submittedName>
</protein>
<feature type="region of interest" description="Disordered" evidence="1">
    <location>
        <begin position="1"/>
        <end position="21"/>
    </location>
</feature>
<keyword evidence="3" id="KW-1185">Reference proteome</keyword>
<evidence type="ECO:0000313" key="3">
    <source>
        <dbReference type="Proteomes" id="UP000290287"/>
    </source>
</evidence>